<organism evidence="1">
    <name type="scientific">Siphoviridae sp. ctZHD14</name>
    <dbReference type="NCBI Taxonomy" id="2827891"/>
    <lineage>
        <taxon>Viruses</taxon>
        <taxon>Duplodnaviria</taxon>
        <taxon>Heunggongvirae</taxon>
        <taxon>Uroviricota</taxon>
        <taxon>Caudoviricetes</taxon>
    </lineage>
</organism>
<sequence>MARKEQMRMIVRTVNSVKSYRFIALLDPISL</sequence>
<reference evidence="1" key="1">
    <citation type="journal article" date="2021" name="Proc. Natl. Acad. Sci. U.S.A.">
        <title>A Catalog of Tens of Thousands of Viruses from Human Metagenomes Reveals Hidden Associations with Chronic Diseases.</title>
        <authorList>
            <person name="Tisza M.J."/>
            <person name="Buck C.B."/>
        </authorList>
    </citation>
    <scope>NUCLEOTIDE SEQUENCE</scope>
    <source>
        <strain evidence="1">CtZHD14</strain>
    </source>
</reference>
<dbReference type="EMBL" id="BK032687">
    <property type="protein sequence ID" value="DAF55271.1"/>
    <property type="molecule type" value="Genomic_DNA"/>
</dbReference>
<accession>A0A8S5SX53</accession>
<proteinExistence type="predicted"/>
<name>A0A8S5SX53_9CAUD</name>
<evidence type="ECO:0000313" key="1">
    <source>
        <dbReference type="EMBL" id="DAF55271.1"/>
    </source>
</evidence>
<protein>
    <submittedName>
        <fullName evidence="1">Uncharacterized protein</fullName>
    </submittedName>
</protein>